<dbReference type="Gene3D" id="3.10.20.410">
    <property type="match status" value="1"/>
</dbReference>
<dbReference type="Proteomes" id="UP000839631">
    <property type="component" value="Unassembled WGS sequence"/>
</dbReference>
<evidence type="ECO:0000256" key="2">
    <source>
        <dbReference type="ARBA" id="ARBA00008064"/>
    </source>
</evidence>
<keyword evidence="3" id="KW-0813">Transport</keyword>
<feature type="non-terminal residue" evidence="9">
    <location>
        <position position="1"/>
    </location>
</feature>
<organism evidence="9">
    <name type="scientific">Salmonella enterica subsp. enterica serovar Java</name>
    <dbReference type="NCBI Taxonomy" id="224729"/>
    <lineage>
        <taxon>Bacteria</taxon>
        <taxon>Pseudomonadati</taxon>
        <taxon>Pseudomonadota</taxon>
        <taxon>Gammaproteobacteria</taxon>
        <taxon>Enterobacterales</taxon>
        <taxon>Enterobacteriaceae</taxon>
        <taxon>Salmonella</taxon>
    </lineage>
</organism>
<dbReference type="AlphaFoldDB" id="A0A3Z6QUC9"/>
<sequence>CLELRSADSQVRYSAENQRLTFIIPQAWMRYQDPDWVPPSRWSDGVTAGLLDYSLMASRYMPQQGKTSDSYSLYGTAGFNLGPWRLRSDYQYSRLDSGHGASQSDFYLPQTYLFRALPALRSKLTLGQTYLSSAIFDSFRFAGLTLASDERMLPPSLQGYAPKISGIANSNAQVTVSQNG</sequence>
<dbReference type="InterPro" id="IPR037224">
    <property type="entry name" value="PapC_N_sf"/>
</dbReference>
<dbReference type="Gene3D" id="2.60.40.3110">
    <property type="match status" value="1"/>
</dbReference>
<dbReference type="PANTHER" id="PTHR30451">
    <property type="entry name" value="OUTER MEMBRANE USHER PROTEIN"/>
    <property type="match status" value="1"/>
</dbReference>
<comment type="subcellular location">
    <subcellularLocation>
        <location evidence="1">Cell outer membrane</location>
        <topology evidence="1">Multi-pass membrane protein</topology>
    </subcellularLocation>
</comment>
<evidence type="ECO:0000256" key="4">
    <source>
        <dbReference type="ARBA" id="ARBA00022692"/>
    </source>
</evidence>
<keyword evidence="7" id="KW-0998">Cell outer membrane</keyword>
<comment type="caution">
    <text evidence="9">The sequence shown here is derived from an EMBL/GenBank/DDBJ whole genome shotgun (WGS) entry which is preliminary data.</text>
</comment>
<keyword evidence="4" id="KW-0812">Transmembrane</keyword>
<dbReference type="GO" id="GO:0015473">
    <property type="term" value="F:fimbrial usher porin activity"/>
    <property type="evidence" value="ECO:0007669"/>
    <property type="project" value="InterPro"/>
</dbReference>
<name>A0A3Z6QUC9_SALEB</name>
<feature type="domain" description="PapC N-terminal" evidence="8">
    <location>
        <begin position="1"/>
        <end position="56"/>
    </location>
</feature>
<reference evidence="9" key="1">
    <citation type="submission" date="2018-09" db="EMBL/GenBank/DDBJ databases">
        <authorList>
            <person name="Ashton P.M."/>
            <person name="Dallman T."/>
            <person name="Nair S."/>
            <person name="De Pinna E."/>
            <person name="Peters T."/>
            <person name="Grant K."/>
        </authorList>
    </citation>
    <scope>NUCLEOTIDE SEQUENCE [LARGE SCALE GENOMIC DNA]</scope>
    <source>
        <strain evidence="9">412099</strain>
    </source>
</reference>
<evidence type="ECO:0000313" key="9">
    <source>
        <dbReference type="EMBL" id="EAC0790604.1"/>
    </source>
</evidence>
<dbReference type="GO" id="GO:0009297">
    <property type="term" value="P:pilus assembly"/>
    <property type="evidence" value="ECO:0007669"/>
    <property type="project" value="InterPro"/>
</dbReference>
<evidence type="ECO:0000259" key="8">
    <source>
        <dbReference type="Pfam" id="PF13954"/>
    </source>
</evidence>
<proteinExistence type="inferred from homology"/>
<dbReference type="InterPro" id="IPR000015">
    <property type="entry name" value="Fimb_usher"/>
</dbReference>
<dbReference type="PANTHER" id="PTHR30451:SF4">
    <property type="entry name" value="OUTER MEMBRANE USHER PROTEIN YQIG-RELATED"/>
    <property type="match status" value="1"/>
</dbReference>
<evidence type="ECO:0000256" key="5">
    <source>
        <dbReference type="ARBA" id="ARBA00022729"/>
    </source>
</evidence>
<evidence type="ECO:0000256" key="6">
    <source>
        <dbReference type="ARBA" id="ARBA00023136"/>
    </source>
</evidence>
<dbReference type="Pfam" id="PF00577">
    <property type="entry name" value="Usher"/>
    <property type="match status" value="1"/>
</dbReference>
<dbReference type="GO" id="GO:0009279">
    <property type="term" value="C:cell outer membrane"/>
    <property type="evidence" value="ECO:0007669"/>
    <property type="project" value="UniProtKB-SubCell"/>
</dbReference>
<feature type="non-terminal residue" evidence="9">
    <location>
        <position position="180"/>
    </location>
</feature>
<accession>A0A3Z6QUC9</accession>
<evidence type="ECO:0000256" key="1">
    <source>
        <dbReference type="ARBA" id="ARBA00004571"/>
    </source>
</evidence>
<keyword evidence="6" id="KW-0472">Membrane</keyword>
<evidence type="ECO:0000256" key="3">
    <source>
        <dbReference type="ARBA" id="ARBA00022448"/>
    </source>
</evidence>
<gene>
    <name evidence="9" type="ORF">D6K54_28600</name>
</gene>
<dbReference type="SUPFAM" id="SSF141729">
    <property type="entry name" value="FimD N-terminal domain-like"/>
    <property type="match status" value="1"/>
</dbReference>
<protein>
    <submittedName>
        <fullName evidence="9">Fimbrial biogenesis outer membrane usher protein</fullName>
    </submittedName>
</protein>
<dbReference type="EMBL" id="AAAGSE010000146">
    <property type="protein sequence ID" value="EAC0790604.1"/>
    <property type="molecule type" value="Genomic_DNA"/>
</dbReference>
<comment type="similarity">
    <text evidence="2">Belongs to the fimbrial export usher family.</text>
</comment>
<keyword evidence="5" id="KW-0732">Signal</keyword>
<dbReference type="Pfam" id="PF13954">
    <property type="entry name" value="PapC_N"/>
    <property type="match status" value="1"/>
</dbReference>
<evidence type="ECO:0000256" key="7">
    <source>
        <dbReference type="ARBA" id="ARBA00023237"/>
    </source>
</evidence>
<dbReference type="InterPro" id="IPR025885">
    <property type="entry name" value="PapC_N"/>
</dbReference>